<dbReference type="AlphaFoldDB" id="A0A8H4F1U8"/>
<accession>A0A8H4F1U8</accession>
<reference evidence="1 2" key="1">
    <citation type="submission" date="2019-09" db="EMBL/GenBank/DDBJ databases">
        <authorList>
            <consortium name="DOE Joint Genome Institute"/>
            <person name="Mondo S.J."/>
            <person name="Navarro-Mendoza M.I."/>
            <person name="Perez-Arques C."/>
            <person name="Panchal S."/>
            <person name="Nicolas F.E."/>
            <person name="Ganguly P."/>
            <person name="Pangilinan J."/>
            <person name="Grigoriev I."/>
            <person name="Heitman J."/>
            <person name="Sanya K."/>
            <person name="Garre V."/>
        </authorList>
    </citation>
    <scope>NUCLEOTIDE SEQUENCE [LARGE SCALE GENOMIC DNA]</scope>
    <source>
        <strain evidence="1 2">MU402</strain>
    </source>
</reference>
<evidence type="ECO:0000313" key="1">
    <source>
        <dbReference type="EMBL" id="KAF1801740.1"/>
    </source>
</evidence>
<dbReference type="EMBL" id="JAAECE010000004">
    <property type="protein sequence ID" value="KAF1801740.1"/>
    <property type="molecule type" value="Genomic_DNA"/>
</dbReference>
<comment type="caution">
    <text evidence="1">The sequence shown here is derived from an EMBL/GenBank/DDBJ whole genome shotgun (WGS) entry which is preliminary data.</text>
</comment>
<organism evidence="1 2">
    <name type="scientific">Mucor circinelloides f. lusitanicus</name>
    <name type="common">Mucor racemosus var. lusitanicus</name>
    <dbReference type="NCBI Taxonomy" id="29924"/>
    <lineage>
        <taxon>Eukaryota</taxon>
        <taxon>Fungi</taxon>
        <taxon>Fungi incertae sedis</taxon>
        <taxon>Mucoromycota</taxon>
        <taxon>Mucoromycotina</taxon>
        <taxon>Mucoromycetes</taxon>
        <taxon>Mucorales</taxon>
        <taxon>Mucorineae</taxon>
        <taxon>Mucoraceae</taxon>
        <taxon>Mucor</taxon>
    </lineage>
</organism>
<name>A0A8H4F1U8_MUCCL</name>
<feature type="non-terminal residue" evidence="1">
    <location>
        <position position="1"/>
    </location>
</feature>
<evidence type="ECO:0000313" key="2">
    <source>
        <dbReference type="Proteomes" id="UP000469890"/>
    </source>
</evidence>
<sequence>LLSYFRRNYIVNDAFKRWVAAYQPHVFTNMETNNYVESWHNQLKSNYLQRKSNRRLDRLIWIRVNDVEHDFKQNISRIQLSIGRMGPAERRRREIER</sequence>
<proteinExistence type="predicted"/>
<gene>
    <name evidence="1" type="ORF">FB192DRAFT_1281942</name>
</gene>
<dbReference type="Proteomes" id="UP000469890">
    <property type="component" value="Unassembled WGS sequence"/>
</dbReference>
<protein>
    <submittedName>
        <fullName evidence="1">Uncharacterized protein</fullName>
    </submittedName>
</protein>